<evidence type="ECO:0000256" key="2">
    <source>
        <dbReference type="ARBA" id="ARBA00001946"/>
    </source>
</evidence>
<evidence type="ECO:0000313" key="9">
    <source>
        <dbReference type="EMBL" id="CAI2716980.1"/>
    </source>
</evidence>
<dbReference type="Pfam" id="PF00293">
    <property type="entry name" value="NUDIX"/>
    <property type="match status" value="1"/>
</dbReference>
<dbReference type="EMBL" id="OX336137">
    <property type="protein sequence ID" value="CAI2716980.1"/>
    <property type="molecule type" value="Genomic_DNA"/>
</dbReference>
<evidence type="ECO:0000256" key="4">
    <source>
        <dbReference type="ARBA" id="ARBA00016377"/>
    </source>
</evidence>
<evidence type="ECO:0000313" key="10">
    <source>
        <dbReference type="Proteomes" id="UP001157733"/>
    </source>
</evidence>
<evidence type="ECO:0000259" key="8">
    <source>
        <dbReference type="PROSITE" id="PS51462"/>
    </source>
</evidence>
<evidence type="ECO:0000256" key="6">
    <source>
        <dbReference type="ARBA" id="ARBA00032162"/>
    </source>
</evidence>
<evidence type="ECO:0000256" key="7">
    <source>
        <dbReference type="ARBA" id="ARBA00032272"/>
    </source>
</evidence>
<keyword evidence="5" id="KW-0378">Hydrolase</keyword>
<dbReference type="PANTHER" id="PTHR11839:SF18">
    <property type="entry name" value="NUDIX HYDROLASE DOMAIN-CONTAINING PROTEIN"/>
    <property type="match status" value="1"/>
</dbReference>
<protein>
    <recommendedName>
        <fullName evidence="4">GDP-mannose pyrophosphatase</fullName>
    </recommendedName>
    <alternativeName>
        <fullName evidence="6">GDP-mannose hydrolase</fullName>
    </alternativeName>
    <alternativeName>
        <fullName evidence="7">GDPMK</fullName>
    </alternativeName>
</protein>
<proteinExistence type="inferred from homology"/>
<dbReference type="InterPro" id="IPR020476">
    <property type="entry name" value="Nudix_hydrolase"/>
</dbReference>
<dbReference type="CDD" id="cd03424">
    <property type="entry name" value="NUDIX_ADPRase_Nudt5_UGPPase_Nudt14"/>
    <property type="match status" value="1"/>
</dbReference>
<dbReference type="InterPro" id="IPR000086">
    <property type="entry name" value="NUDIX_hydrolase_dom"/>
</dbReference>
<dbReference type="SUPFAM" id="SSF55811">
    <property type="entry name" value="Nudix"/>
    <property type="match status" value="1"/>
</dbReference>
<dbReference type="Gene3D" id="3.90.79.10">
    <property type="entry name" value="Nucleoside Triphosphate Pyrophosphohydrolase"/>
    <property type="match status" value="1"/>
</dbReference>
<sequence length="199" mass="22293">MKSIGTDSPPYKLKKRKQVAENTRFNIYFDHLVGAEEVDVPNYLVVSPKRFVADGYSGVAILPVIEGKIALLKIYRHAIKDWSWEIPRGFVEPGEDLVESVARELFEETGLRCAEDNILPLGSLHPDAGTLSARIQLFAGIGCEVEQPYRATEIGHACMEFFEIDALQQRIHGNDIQDPSTLIAIFRYLHMDDAPPGPE</sequence>
<accession>A0ABN8VSV9</accession>
<gene>
    <name evidence="9" type="ORF">NSPWAT_0121</name>
</gene>
<organism evidence="9 10">
    <name type="scientific">Nitrospina watsonii</name>
    <dbReference type="NCBI Taxonomy" id="1323948"/>
    <lineage>
        <taxon>Bacteria</taxon>
        <taxon>Pseudomonadati</taxon>
        <taxon>Nitrospinota/Tectimicrobiota group</taxon>
        <taxon>Nitrospinota</taxon>
        <taxon>Nitrospinia</taxon>
        <taxon>Nitrospinales</taxon>
        <taxon>Nitrospinaceae</taxon>
        <taxon>Nitrospina</taxon>
    </lineage>
</organism>
<reference evidence="9 10" key="1">
    <citation type="submission" date="2022-09" db="EMBL/GenBank/DDBJ databases">
        <authorList>
            <person name="Kop L."/>
        </authorList>
    </citation>
    <scope>NUCLEOTIDE SEQUENCE [LARGE SCALE GENOMIC DNA]</scope>
    <source>
        <strain evidence="9 10">347</strain>
    </source>
</reference>
<name>A0ABN8VSV9_9BACT</name>
<dbReference type="InterPro" id="IPR015797">
    <property type="entry name" value="NUDIX_hydrolase-like_dom_sf"/>
</dbReference>
<evidence type="ECO:0000256" key="1">
    <source>
        <dbReference type="ARBA" id="ARBA00000847"/>
    </source>
</evidence>
<evidence type="ECO:0000256" key="5">
    <source>
        <dbReference type="ARBA" id="ARBA00022801"/>
    </source>
</evidence>
<dbReference type="RefSeq" id="WP_282009958.1">
    <property type="nucleotide sequence ID" value="NZ_OX336137.1"/>
</dbReference>
<dbReference type="PRINTS" id="PR00502">
    <property type="entry name" value="NUDIXFAMILY"/>
</dbReference>
<comment type="catalytic activity">
    <reaction evidence="1">
        <text>GDP-alpha-D-mannose + H2O = alpha-D-mannose 1-phosphate + GMP + 2 H(+)</text>
        <dbReference type="Rhea" id="RHEA:27978"/>
        <dbReference type="ChEBI" id="CHEBI:15377"/>
        <dbReference type="ChEBI" id="CHEBI:15378"/>
        <dbReference type="ChEBI" id="CHEBI:57527"/>
        <dbReference type="ChEBI" id="CHEBI:58115"/>
        <dbReference type="ChEBI" id="CHEBI:58409"/>
    </reaction>
</comment>
<evidence type="ECO:0000256" key="3">
    <source>
        <dbReference type="ARBA" id="ARBA00007275"/>
    </source>
</evidence>
<feature type="domain" description="Nudix hydrolase" evidence="8">
    <location>
        <begin position="54"/>
        <end position="184"/>
    </location>
</feature>
<dbReference type="PANTHER" id="PTHR11839">
    <property type="entry name" value="UDP/ADP-SUGAR PYROPHOSPHATASE"/>
    <property type="match status" value="1"/>
</dbReference>
<keyword evidence="10" id="KW-1185">Reference proteome</keyword>
<dbReference type="Proteomes" id="UP001157733">
    <property type="component" value="Chromosome"/>
</dbReference>
<dbReference type="PROSITE" id="PS51462">
    <property type="entry name" value="NUDIX"/>
    <property type="match status" value="1"/>
</dbReference>
<comment type="cofactor">
    <cofactor evidence="2">
        <name>Mg(2+)</name>
        <dbReference type="ChEBI" id="CHEBI:18420"/>
    </cofactor>
</comment>
<comment type="similarity">
    <text evidence="3">Belongs to the Nudix hydrolase family. NudK subfamily.</text>
</comment>